<reference evidence="3 4" key="2">
    <citation type="submission" date="2018-11" db="EMBL/GenBank/DDBJ databases">
        <authorList>
            <consortium name="Pathogen Informatics"/>
        </authorList>
    </citation>
    <scope>NUCLEOTIDE SEQUENCE [LARGE SCALE GENOMIC DNA]</scope>
</reference>
<sequence>MCEGVAEEKDAKKGFCHDWIQWLTGCRMITTMVERTLEKELKRIVENLKKDLASGFFYERRTFSWNVGCNGPTVEHLEFGEGTQLTGGHRRIEMGFGMNAAGEVNRKLTPEEVQFLLQKLSSDEQKELGQVLKKCTTEMTLTRGVARYLAHGCTHNKSQTVITGLPFAAAVIGSLYLARQRLPTALHFGPKKWPFYFVVGIGALTTANLLSISTCAERIHPHLNALWQKEVSPGERIFVIQSYCEDLTTINWFQYSSENTSVVSYDDLRRRNREAVSLPNTDHVSVACPEDTSGVSLGVSQRADNVSRTGLVSEQLQPVPSAYSGDVNRKSAHSRPPAFTYDEQPSYMSGTPVGAPKKTQYGDEGFS</sequence>
<feature type="transmembrane region" description="Helical" evidence="2">
    <location>
        <begin position="161"/>
        <end position="178"/>
    </location>
</feature>
<reference evidence="5" key="1">
    <citation type="submission" date="2016-06" db="UniProtKB">
        <authorList>
            <consortium name="WormBaseParasite"/>
        </authorList>
    </citation>
    <scope>IDENTIFICATION</scope>
</reference>
<feature type="region of interest" description="Disordered" evidence="1">
    <location>
        <begin position="318"/>
        <end position="367"/>
    </location>
</feature>
<evidence type="ECO:0000313" key="3">
    <source>
        <dbReference type="EMBL" id="VDM37779.1"/>
    </source>
</evidence>
<evidence type="ECO:0000313" key="5">
    <source>
        <dbReference type="WBParaSite" id="TCNE_0000645801-mRNA-1"/>
    </source>
</evidence>
<proteinExistence type="predicted"/>
<keyword evidence="2" id="KW-0472">Membrane</keyword>
<keyword evidence="2" id="KW-1133">Transmembrane helix</keyword>
<gene>
    <name evidence="3" type="ORF">TCNE_LOCUS6458</name>
</gene>
<accession>A0A183UD88</accession>
<evidence type="ECO:0000256" key="2">
    <source>
        <dbReference type="SAM" id="Phobius"/>
    </source>
</evidence>
<dbReference type="EMBL" id="UYWY01019497">
    <property type="protein sequence ID" value="VDM37779.1"/>
    <property type="molecule type" value="Genomic_DNA"/>
</dbReference>
<feature type="transmembrane region" description="Helical" evidence="2">
    <location>
        <begin position="193"/>
        <end position="212"/>
    </location>
</feature>
<evidence type="ECO:0000256" key="1">
    <source>
        <dbReference type="SAM" id="MobiDB-lite"/>
    </source>
</evidence>
<keyword evidence="4" id="KW-1185">Reference proteome</keyword>
<keyword evidence="2" id="KW-0812">Transmembrane</keyword>
<dbReference type="AlphaFoldDB" id="A0A183UD88"/>
<dbReference type="Proteomes" id="UP000050794">
    <property type="component" value="Unassembled WGS sequence"/>
</dbReference>
<evidence type="ECO:0000313" key="4">
    <source>
        <dbReference type="Proteomes" id="UP000050794"/>
    </source>
</evidence>
<name>A0A183UD88_TOXCA</name>
<protein>
    <submittedName>
        <fullName evidence="5">Transmembrane protein</fullName>
    </submittedName>
</protein>
<organism evidence="4 5">
    <name type="scientific">Toxocara canis</name>
    <name type="common">Canine roundworm</name>
    <dbReference type="NCBI Taxonomy" id="6265"/>
    <lineage>
        <taxon>Eukaryota</taxon>
        <taxon>Metazoa</taxon>
        <taxon>Ecdysozoa</taxon>
        <taxon>Nematoda</taxon>
        <taxon>Chromadorea</taxon>
        <taxon>Rhabditida</taxon>
        <taxon>Spirurina</taxon>
        <taxon>Ascaridomorpha</taxon>
        <taxon>Ascaridoidea</taxon>
        <taxon>Toxocaridae</taxon>
        <taxon>Toxocara</taxon>
    </lineage>
</organism>
<dbReference type="WBParaSite" id="TCNE_0000645801-mRNA-1">
    <property type="protein sequence ID" value="TCNE_0000645801-mRNA-1"/>
    <property type="gene ID" value="TCNE_0000645801"/>
</dbReference>